<dbReference type="InterPro" id="IPR000182">
    <property type="entry name" value="GNAT_dom"/>
</dbReference>
<name>E1TF41_BURSG</name>
<dbReference type="Pfam" id="PF13508">
    <property type="entry name" value="Acetyltransf_7"/>
    <property type="match status" value="1"/>
</dbReference>
<dbReference type="PROSITE" id="PS51186">
    <property type="entry name" value="GNAT"/>
    <property type="match status" value="1"/>
</dbReference>
<evidence type="ECO:0000313" key="2">
    <source>
        <dbReference type="EMBL" id="ADN60271.1"/>
    </source>
</evidence>
<dbReference type="AlphaFoldDB" id="E1TF41"/>
<protein>
    <submittedName>
        <fullName evidence="2">GCN5-related N-acetyltransferase</fullName>
    </submittedName>
</protein>
<reference evidence="2" key="1">
    <citation type="submission" date="2010-09" db="EMBL/GenBank/DDBJ databases">
        <title>Complete sequence of chromosome2 of Burkholderia sp. CCGE1003.</title>
        <authorList>
            <consortium name="US DOE Joint Genome Institute"/>
            <person name="Lucas S."/>
            <person name="Copeland A."/>
            <person name="Lapidus A."/>
            <person name="Cheng J.-F."/>
            <person name="Bruce D."/>
            <person name="Goodwin L."/>
            <person name="Pitluck S."/>
            <person name="Daligault H."/>
            <person name="Davenport K."/>
            <person name="Detter J.C."/>
            <person name="Han C."/>
            <person name="Tapia R."/>
            <person name="Land M."/>
            <person name="Hauser L."/>
            <person name="Jeffries C."/>
            <person name="Kyrpides N."/>
            <person name="Ivanova N."/>
            <person name="Ovchinnikova G."/>
            <person name="Martinez-Romero E."/>
            <person name="Rogel M.A."/>
            <person name="Auchtung J."/>
            <person name="Tiedje J.M."/>
            <person name="Woyke T."/>
        </authorList>
    </citation>
    <scope>NUCLEOTIDE SEQUENCE</scope>
    <source>
        <strain evidence="2">CCGE1003</strain>
    </source>
</reference>
<evidence type="ECO:0000259" key="1">
    <source>
        <dbReference type="PROSITE" id="PS51186"/>
    </source>
</evidence>
<dbReference type="OrthoDB" id="510731at2"/>
<dbReference type="CDD" id="cd04301">
    <property type="entry name" value="NAT_SF"/>
    <property type="match status" value="1"/>
</dbReference>
<dbReference type="PANTHER" id="PTHR47237:SF2">
    <property type="entry name" value="BLL4206 PROTEIN"/>
    <property type="match status" value="1"/>
</dbReference>
<keyword evidence="2" id="KW-0808">Transferase</keyword>
<dbReference type="InterPro" id="IPR041496">
    <property type="entry name" value="YitH/HolE_GNAT"/>
</dbReference>
<dbReference type="InterPro" id="IPR016181">
    <property type="entry name" value="Acyl_CoA_acyltransferase"/>
</dbReference>
<dbReference type="STRING" id="640512.BC1003_4337"/>
<organism evidence="2">
    <name type="scientific">Burkholderia sp. (strain CCGE1003)</name>
    <dbReference type="NCBI Taxonomy" id="640512"/>
    <lineage>
        <taxon>Bacteria</taxon>
        <taxon>Pseudomonadati</taxon>
        <taxon>Pseudomonadota</taxon>
        <taxon>Betaproteobacteria</taxon>
        <taxon>Burkholderiales</taxon>
        <taxon>Burkholderiaceae</taxon>
        <taxon>Burkholderia</taxon>
    </lineage>
</organism>
<sequence length="288" mass="30865">MPDSITYRRFTLDDVAAAHALTVELKWPHRPDDWKFVAQLGTGFVAEDASGVIGTALCWKYGADRASLGMVIVSPARQGLGIGRRLMELLLEELGGRITFLHATAAGQPLYEKLGFRATGTLDQHQGAAFQPPLVSLPAGERLRPLGSSDTARLVELASQASGLDRGEVLPALLENADGIALDRDGELIGFALFRRFGRGFAIGPVVAPASGDSSRAKALISHWLALNEGVFVRVDTPGDSGLTGWLEQLGLPRVDTVVRMVRNAQPQNVAANASPYLQYGIINQAIF</sequence>
<dbReference type="KEGG" id="bgf:BC1003_4337"/>
<gene>
    <name evidence="2" type="ordered locus">BC1003_4337</name>
</gene>
<dbReference type="InterPro" id="IPR052729">
    <property type="entry name" value="Acyl/Acetyltrans_Enzymes"/>
</dbReference>
<accession>E1TF41</accession>
<dbReference type="GO" id="GO:0016747">
    <property type="term" value="F:acyltransferase activity, transferring groups other than amino-acyl groups"/>
    <property type="evidence" value="ECO:0007669"/>
    <property type="project" value="InterPro"/>
</dbReference>
<dbReference type="PANTHER" id="PTHR47237">
    <property type="entry name" value="SLL0310 PROTEIN"/>
    <property type="match status" value="1"/>
</dbReference>
<dbReference type="Gene3D" id="3.40.630.30">
    <property type="match status" value="1"/>
</dbReference>
<dbReference type="EMBL" id="CP002218">
    <property type="protein sequence ID" value="ADN60271.1"/>
    <property type="molecule type" value="Genomic_DNA"/>
</dbReference>
<dbReference type="Pfam" id="PF18014">
    <property type="entry name" value="Acetyltransf_18"/>
    <property type="match status" value="1"/>
</dbReference>
<dbReference type="HOGENOM" id="CLU_063450_1_0_4"/>
<dbReference type="Gene3D" id="3.40.630.90">
    <property type="match status" value="1"/>
</dbReference>
<dbReference type="SUPFAM" id="SSF55729">
    <property type="entry name" value="Acyl-CoA N-acyltransferases (Nat)"/>
    <property type="match status" value="1"/>
</dbReference>
<feature type="domain" description="N-acetyltransferase" evidence="1">
    <location>
        <begin position="5"/>
        <end position="144"/>
    </location>
</feature>
<dbReference type="eggNOG" id="COG0456">
    <property type="taxonomic scope" value="Bacteria"/>
</dbReference>
<proteinExistence type="predicted"/>